<proteinExistence type="predicted"/>
<dbReference type="RefSeq" id="WP_345218175.1">
    <property type="nucleotide sequence ID" value="NZ_BAAAXE010000001.1"/>
</dbReference>
<protein>
    <recommendedName>
        <fullName evidence="3">XRE family transcriptional regulator</fullName>
    </recommendedName>
</protein>
<evidence type="ECO:0000313" key="2">
    <source>
        <dbReference type="Proteomes" id="UP001589718"/>
    </source>
</evidence>
<organism evidence="1 2">
    <name type="scientific">Streptomyces cremeus</name>
    <dbReference type="NCBI Taxonomy" id="66881"/>
    <lineage>
        <taxon>Bacteria</taxon>
        <taxon>Bacillati</taxon>
        <taxon>Actinomycetota</taxon>
        <taxon>Actinomycetes</taxon>
        <taxon>Kitasatosporales</taxon>
        <taxon>Streptomycetaceae</taxon>
        <taxon>Streptomyces</taxon>
    </lineage>
</organism>
<keyword evidence="2" id="KW-1185">Reference proteome</keyword>
<reference evidence="1 2" key="1">
    <citation type="submission" date="2024-09" db="EMBL/GenBank/DDBJ databases">
        <authorList>
            <person name="Sun Q."/>
            <person name="Mori K."/>
        </authorList>
    </citation>
    <scope>NUCLEOTIDE SEQUENCE [LARGE SCALE GENOMIC DNA]</scope>
    <source>
        <strain evidence="1 2">JCM 4362</strain>
    </source>
</reference>
<dbReference type="Proteomes" id="UP001589718">
    <property type="component" value="Unassembled WGS sequence"/>
</dbReference>
<accession>A0ABV5PLR0</accession>
<gene>
    <name evidence="1" type="ORF">ACFFTU_29730</name>
</gene>
<sequence length="303" mass="33939">MPNAPHTDDPDVMFAAVFKEALRRRGLPLDRVRDHLQSQGISLSLATLSYWQSGRSQPEKSQSLRAVDILEPFLGLPNGTLRSLLRRRPRGWVPPHDLAAVRGVYGENSDVEQVLGDAFPYFNAGLRRLVVHEAVSVNEHRLVDEMRVTVVVKAVRGGVRHLTVLHTLDSPRTGTADITVPCGPPPVLRFAPERNCVIADIPFGRRLAQNETAAVEYTLRSVSTAGISHQHERRITTPLQTYLLHVRFHPSAVPSKCWHYYCKQLGAPPHSRHLVPPDSFHSTHLLPTKCTPGVYGVEWEWPD</sequence>
<name>A0ABV5PLR0_STRCM</name>
<evidence type="ECO:0008006" key="3">
    <source>
        <dbReference type="Google" id="ProtNLM"/>
    </source>
</evidence>
<evidence type="ECO:0000313" key="1">
    <source>
        <dbReference type="EMBL" id="MFB9524130.1"/>
    </source>
</evidence>
<comment type="caution">
    <text evidence="1">The sequence shown here is derived from an EMBL/GenBank/DDBJ whole genome shotgun (WGS) entry which is preliminary data.</text>
</comment>
<dbReference type="EMBL" id="JBHMCR010000019">
    <property type="protein sequence ID" value="MFB9524130.1"/>
    <property type="molecule type" value="Genomic_DNA"/>
</dbReference>